<dbReference type="SUPFAM" id="SSF56672">
    <property type="entry name" value="DNA/RNA polymerases"/>
    <property type="match status" value="1"/>
</dbReference>
<reference evidence="10" key="1">
    <citation type="submission" date="2019-12" db="UniProtKB">
        <authorList>
            <consortium name="WormBaseParasite"/>
        </authorList>
    </citation>
    <scope>IDENTIFICATION</scope>
</reference>
<keyword evidence="6" id="KW-0378">Hydrolase</keyword>
<evidence type="ECO:0000256" key="7">
    <source>
        <dbReference type="ARBA" id="ARBA00022918"/>
    </source>
</evidence>
<evidence type="ECO:0000313" key="9">
    <source>
        <dbReference type="Proteomes" id="UP000046395"/>
    </source>
</evidence>
<keyword evidence="5" id="KW-0255">Endonuclease</keyword>
<evidence type="ECO:0000256" key="1">
    <source>
        <dbReference type="ARBA" id="ARBA00022670"/>
    </source>
</evidence>
<dbReference type="FunFam" id="3.10.10.10:FF:000007">
    <property type="entry name" value="Retrovirus-related Pol polyprotein from transposon 17.6-like Protein"/>
    <property type="match status" value="1"/>
</dbReference>
<dbReference type="Proteomes" id="UP000046395">
    <property type="component" value="Unassembled WGS sequence"/>
</dbReference>
<dbReference type="GO" id="GO:0003964">
    <property type="term" value="F:RNA-directed DNA polymerase activity"/>
    <property type="evidence" value="ECO:0007669"/>
    <property type="project" value="UniProtKB-KW"/>
</dbReference>
<evidence type="ECO:0000256" key="5">
    <source>
        <dbReference type="ARBA" id="ARBA00022759"/>
    </source>
</evidence>
<feature type="domain" description="Reverse transcriptase" evidence="8">
    <location>
        <begin position="2"/>
        <end position="180"/>
    </location>
</feature>
<proteinExistence type="predicted"/>
<name>A0A5S6Q8D2_TRIMR</name>
<keyword evidence="4" id="KW-0540">Nuclease</keyword>
<evidence type="ECO:0000256" key="3">
    <source>
        <dbReference type="ARBA" id="ARBA00022695"/>
    </source>
</evidence>
<dbReference type="PANTHER" id="PTHR24559">
    <property type="entry name" value="TRANSPOSON TY3-I GAG-POL POLYPROTEIN"/>
    <property type="match status" value="1"/>
</dbReference>
<dbReference type="InterPro" id="IPR053134">
    <property type="entry name" value="RNA-dir_DNA_polymerase"/>
</dbReference>
<keyword evidence="7" id="KW-0695">RNA-directed DNA polymerase</keyword>
<evidence type="ECO:0000256" key="4">
    <source>
        <dbReference type="ARBA" id="ARBA00022722"/>
    </source>
</evidence>
<evidence type="ECO:0000256" key="2">
    <source>
        <dbReference type="ARBA" id="ARBA00022679"/>
    </source>
</evidence>
<sequence length="189" mass="21895">MLHLGIVQRSSSSWASPLHMVPKKQSGAWRPCGDYRRLNNATKPDMYSIPHISHFSSRLHGRCIFSKIDLIRAYQQIPVHPEDVPKTAITTPFGLFEYLRMPFGLRNAAQTFQRFMDEVTRGLDFCFVYLDGMLVASRSIQEHDAHLTHLFQRFEKYGTELNPDKCLFHQQELDFLGFHVFIDGIRPLG</sequence>
<dbReference type="PROSITE" id="PS50878">
    <property type="entry name" value="RT_POL"/>
    <property type="match status" value="1"/>
</dbReference>
<evidence type="ECO:0000256" key="6">
    <source>
        <dbReference type="ARBA" id="ARBA00022801"/>
    </source>
</evidence>
<dbReference type="InterPro" id="IPR043502">
    <property type="entry name" value="DNA/RNA_pol_sf"/>
</dbReference>
<dbReference type="Gene3D" id="3.10.10.10">
    <property type="entry name" value="HIV Type 1 Reverse Transcriptase, subunit A, domain 1"/>
    <property type="match status" value="1"/>
</dbReference>
<dbReference type="GO" id="GO:0006508">
    <property type="term" value="P:proteolysis"/>
    <property type="evidence" value="ECO:0007669"/>
    <property type="project" value="UniProtKB-KW"/>
</dbReference>
<keyword evidence="9" id="KW-1185">Reference proteome</keyword>
<dbReference type="GO" id="GO:0008233">
    <property type="term" value="F:peptidase activity"/>
    <property type="evidence" value="ECO:0007669"/>
    <property type="project" value="UniProtKB-KW"/>
</dbReference>
<dbReference type="AlphaFoldDB" id="A0A5S6Q8D2"/>
<dbReference type="Gene3D" id="3.30.70.270">
    <property type="match status" value="1"/>
</dbReference>
<protein>
    <submittedName>
        <fullName evidence="10">Reverse transcriptase domain-containing protein</fullName>
    </submittedName>
</protein>
<keyword evidence="1" id="KW-0645">Protease</keyword>
<evidence type="ECO:0000259" key="8">
    <source>
        <dbReference type="PROSITE" id="PS50878"/>
    </source>
</evidence>
<dbReference type="GO" id="GO:0004519">
    <property type="term" value="F:endonuclease activity"/>
    <property type="evidence" value="ECO:0007669"/>
    <property type="project" value="UniProtKB-KW"/>
</dbReference>
<dbReference type="WBParaSite" id="TMUE_1000003479.1">
    <property type="protein sequence ID" value="TMUE_1000003479.1"/>
    <property type="gene ID" value="WBGene00298728"/>
</dbReference>
<dbReference type="PANTHER" id="PTHR24559:SF444">
    <property type="entry name" value="REVERSE TRANSCRIPTASE DOMAIN-CONTAINING PROTEIN"/>
    <property type="match status" value="1"/>
</dbReference>
<accession>A0A5S6Q8D2</accession>
<dbReference type="InterPro" id="IPR000477">
    <property type="entry name" value="RT_dom"/>
</dbReference>
<organism evidence="9 10">
    <name type="scientific">Trichuris muris</name>
    <name type="common">Mouse whipworm</name>
    <dbReference type="NCBI Taxonomy" id="70415"/>
    <lineage>
        <taxon>Eukaryota</taxon>
        <taxon>Metazoa</taxon>
        <taxon>Ecdysozoa</taxon>
        <taxon>Nematoda</taxon>
        <taxon>Enoplea</taxon>
        <taxon>Dorylaimia</taxon>
        <taxon>Trichinellida</taxon>
        <taxon>Trichuridae</taxon>
        <taxon>Trichuris</taxon>
    </lineage>
</organism>
<keyword evidence="2" id="KW-0808">Transferase</keyword>
<dbReference type="Pfam" id="PF00078">
    <property type="entry name" value="RVT_1"/>
    <property type="match status" value="1"/>
</dbReference>
<evidence type="ECO:0000313" key="10">
    <source>
        <dbReference type="WBParaSite" id="TMUE_1000003479.1"/>
    </source>
</evidence>
<dbReference type="InterPro" id="IPR043128">
    <property type="entry name" value="Rev_trsase/Diguanyl_cyclase"/>
</dbReference>
<dbReference type="STRING" id="70415.A0A5S6Q8D2"/>
<dbReference type="CDD" id="cd01647">
    <property type="entry name" value="RT_LTR"/>
    <property type="match status" value="1"/>
</dbReference>
<keyword evidence="3" id="KW-0548">Nucleotidyltransferase</keyword>